<dbReference type="EMBL" id="FN649728">
    <property type="protein sequence ID" value="CBJ27586.1"/>
    <property type="molecule type" value="Genomic_DNA"/>
</dbReference>
<dbReference type="InterPro" id="IPR035920">
    <property type="entry name" value="YhbY-like_sf"/>
</dbReference>
<dbReference type="Proteomes" id="UP000002630">
    <property type="component" value="Linkage Group LG03"/>
</dbReference>
<gene>
    <name evidence="1" type="ORF">Esi_0075_0075</name>
</gene>
<dbReference type="EMBL" id="FN648981">
    <property type="protein sequence ID" value="CBJ27586.1"/>
    <property type="molecule type" value="Genomic_DNA"/>
</dbReference>
<evidence type="ECO:0000313" key="2">
    <source>
        <dbReference type="Proteomes" id="UP000002630"/>
    </source>
</evidence>
<dbReference type="AlphaFoldDB" id="D7G6K1"/>
<dbReference type="OrthoDB" id="10386083at2759"/>
<accession>D7G6K1</accession>
<dbReference type="InParanoid" id="D7G6K1"/>
<reference evidence="1 2" key="1">
    <citation type="journal article" date="2010" name="Nature">
        <title>The Ectocarpus genome and the independent evolution of multicellularity in brown algae.</title>
        <authorList>
            <person name="Cock J.M."/>
            <person name="Sterck L."/>
            <person name="Rouze P."/>
            <person name="Scornet D."/>
            <person name="Allen A.E."/>
            <person name="Amoutzias G."/>
            <person name="Anthouard V."/>
            <person name="Artiguenave F."/>
            <person name="Aury J.M."/>
            <person name="Badger J.H."/>
            <person name="Beszteri B."/>
            <person name="Billiau K."/>
            <person name="Bonnet E."/>
            <person name="Bothwell J.H."/>
            <person name="Bowler C."/>
            <person name="Boyen C."/>
            <person name="Brownlee C."/>
            <person name="Carrano C.J."/>
            <person name="Charrier B."/>
            <person name="Cho G.Y."/>
            <person name="Coelho S.M."/>
            <person name="Collen J."/>
            <person name="Corre E."/>
            <person name="Da Silva C."/>
            <person name="Delage L."/>
            <person name="Delaroque N."/>
            <person name="Dittami S.M."/>
            <person name="Doulbeau S."/>
            <person name="Elias M."/>
            <person name="Farnham G."/>
            <person name="Gachon C.M."/>
            <person name="Gschloessl B."/>
            <person name="Heesch S."/>
            <person name="Jabbari K."/>
            <person name="Jubin C."/>
            <person name="Kawai H."/>
            <person name="Kimura K."/>
            <person name="Kloareg B."/>
            <person name="Kupper F.C."/>
            <person name="Lang D."/>
            <person name="Le Bail A."/>
            <person name="Leblanc C."/>
            <person name="Lerouge P."/>
            <person name="Lohr M."/>
            <person name="Lopez P.J."/>
            <person name="Martens C."/>
            <person name="Maumus F."/>
            <person name="Michel G."/>
            <person name="Miranda-Saavedra D."/>
            <person name="Morales J."/>
            <person name="Moreau H."/>
            <person name="Motomura T."/>
            <person name="Nagasato C."/>
            <person name="Napoli C.A."/>
            <person name="Nelson D.R."/>
            <person name="Nyvall-Collen P."/>
            <person name="Peters A.F."/>
            <person name="Pommier C."/>
            <person name="Potin P."/>
            <person name="Poulain J."/>
            <person name="Quesneville H."/>
            <person name="Read B."/>
            <person name="Rensing S.A."/>
            <person name="Ritter A."/>
            <person name="Rousvoal S."/>
            <person name="Samanta M."/>
            <person name="Samson G."/>
            <person name="Schroeder D.C."/>
            <person name="Segurens B."/>
            <person name="Strittmatter M."/>
            <person name="Tonon T."/>
            <person name="Tregear J.W."/>
            <person name="Valentin K."/>
            <person name="von Dassow P."/>
            <person name="Yamagishi T."/>
            <person name="Van de Peer Y."/>
            <person name="Wincker P."/>
        </authorList>
    </citation>
    <scope>NUCLEOTIDE SEQUENCE [LARGE SCALE GENOMIC DNA]</scope>
    <source>
        <strain evidence="2">Ec32 / CCAP1310/4</strain>
    </source>
</reference>
<keyword evidence="2" id="KW-1185">Reference proteome</keyword>
<proteinExistence type="predicted"/>
<dbReference type="SUPFAM" id="SSF75471">
    <property type="entry name" value="YhbY-like"/>
    <property type="match status" value="1"/>
</dbReference>
<name>D7G6K1_ECTSI</name>
<sequence length="128" mass="13188">MNAGGEVSAAAVPEFDLAEKTVEELWMRVKKQLISVGKGGIKPSHVRSLNSLIAAHTLVKVKVNIPNADLEEVGLELAGKGGLALGGGDGDEASPAVGVSVVTVNPNQKVILFANTEFLASQARGETS</sequence>
<protein>
    <submittedName>
        <fullName evidence="1">Uncharacterized protein</fullName>
    </submittedName>
</protein>
<evidence type="ECO:0000313" key="1">
    <source>
        <dbReference type="EMBL" id="CBJ27586.1"/>
    </source>
</evidence>
<organism evidence="1 2">
    <name type="scientific">Ectocarpus siliculosus</name>
    <name type="common">Brown alga</name>
    <name type="synonym">Conferva siliculosa</name>
    <dbReference type="NCBI Taxonomy" id="2880"/>
    <lineage>
        <taxon>Eukaryota</taxon>
        <taxon>Sar</taxon>
        <taxon>Stramenopiles</taxon>
        <taxon>Ochrophyta</taxon>
        <taxon>PX clade</taxon>
        <taxon>Phaeophyceae</taxon>
        <taxon>Ectocarpales</taxon>
        <taxon>Ectocarpaceae</taxon>
        <taxon>Ectocarpus</taxon>
    </lineage>
</organism>